<comment type="caution">
    <text evidence="7">The sequence shown here is derived from an EMBL/GenBank/DDBJ whole genome shotgun (WGS) entry which is preliminary data.</text>
</comment>
<comment type="similarity">
    <text evidence="5">Belongs to the YqgF HJR family.</text>
</comment>
<comment type="subcellular location">
    <subcellularLocation>
        <location evidence="5">Cytoplasm</location>
    </subcellularLocation>
</comment>
<evidence type="ECO:0000256" key="2">
    <source>
        <dbReference type="ARBA" id="ARBA00022517"/>
    </source>
</evidence>
<proteinExistence type="inferred from homology"/>
<gene>
    <name evidence="7" type="ORF">COU20_01720</name>
</gene>
<feature type="domain" description="YqgF/RNase H-like" evidence="6">
    <location>
        <begin position="1"/>
        <end position="99"/>
    </location>
</feature>
<dbReference type="GO" id="GO:0000967">
    <property type="term" value="P:rRNA 5'-end processing"/>
    <property type="evidence" value="ECO:0007669"/>
    <property type="project" value="UniProtKB-UniRule"/>
</dbReference>
<dbReference type="InterPro" id="IPR005227">
    <property type="entry name" value="YqgF"/>
</dbReference>
<dbReference type="Gene3D" id="3.30.420.140">
    <property type="entry name" value="YqgF/RNase H-like domain"/>
    <property type="match status" value="1"/>
</dbReference>
<evidence type="ECO:0000256" key="1">
    <source>
        <dbReference type="ARBA" id="ARBA00022490"/>
    </source>
</evidence>
<dbReference type="Pfam" id="PF03652">
    <property type="entry name" value="RuvX"/>
    <property type="match status" value="1"/>
</dbReference>
<dbReference type="CDD" id="cd16964">
    <property type="entry name" value="YqgF"/>
    <property type="match status" value="1"/>
</dbReference>
<dbReference type="EMBL" id="PFBM01000012">
    <property type="protein sequence ID" value="PIR82501.1"/>
    <property type="molecule type" value="Genomic_DNA"/>
</dbReference>
<reference evidence="8" key="1">
    <citation type="submission" date="2017-09" db="EMBL/GenBank/DDBJ databases">
        <title>Depth-based differentiation of microbial function through sediment-hosted aquifers and enrichment of novel symbionts in the deep terrestrial subsurface.</title>
        <authorList>
            <person name="Probst A.J."/>
            <person name="Ladd B."/>
            <person name="Jarett J.K."/>
            <person name="Geller-Mcgrath D.E."/>
            <person name="Sieber C.M.K."/>
            <person name="Emerson J.B."/>
            <person name="Anantharaman K."/>
            <person name="Thomas B.C."/>
            <person name="Malmstrom R."/>
            <person name="Stieglmeier M."/>
            <person name="Klingl A."/>
            <person name="Woyke T."/>
            <person name="Ryan C.M."/>
            <person name="Banfield J.F."/>
        </authorList>
    </citation>
    <scope>NUCLEOTIDE SEQUENCE [LARGE SCALE GENOMIC DNA]</scope>
</reference>
<keyword evidence="1 5" id="KW-0963">Cytoplasm</keyword>
<dbReference type="GO" id="GO:0016788">
    <property type="term" value="F:hydrolase activity, acting on ester bonds"/>
    <property type="evidence" value="ECO:0007669"/>
    <property type="project" value="UniProtKB-UniRule"/>
</dbReference>
<keyword evidence="4 5" id="KW-0378">Hydrolase</keyword>
<dbReference type="InterPro" id="IPR012337">
    <property type="entry name" value="RNaseH-like_sf"/>
</dbReference>
<evidence type="ECO:0000256" key="4">
    <source>
        <dbReference type="ARBA" id="ARBA00022801"/>
    </source>
</evidence>
<evidence type="ECO:0000313" key="7">
    <source>
        <dbReference type="EMBL" id="PIR82501.1"/>
    </source>
</evidence>
<dbReference type="SUPFAM" id="SSF53098">
    <property type="entry name" value="Ribonuclease H-like"/>
    <property type="match status" value="1"/>
</dbReference>
<dbReference type="PANTHER" id="PTHR33317">
    <property type="entry name" value="POLYNUCLEOTIDYL TRANSFERASE, RIBONUCLEASE H-LIKE SUPERFAMILY PROTEIN"/>
    <property type="match status" value="1"/>
</dbReference>
<dbReference type="SMART" id="SM00732">
    <property type="entry name" value="YqgFc"/>
    <property type="match status" value="1"/>
</dbReference>
<dbReference type="HAMAP" id="MF_00651">
    <property type="entry name" value="Nuclease_YqgF"/>
    <property type="match status" value="1"/>
</dbReference>
<evidence type="ECO:0000259" key="6">
    <source>
        <dbReference type="SMART" id="SM00732"/>
    </source>
</evidence>
<protein>
    <recommendedName>
        <fullName evidence="5">Putative pre-16S rRNA nuclease</fullName>
        <ecNumber evidence="5">3.1.-.-</ecNumber>
    </recommendedName>
</protein>
<evidence type="ECO:0000256" key="5">
    <source>
        <dbReference type="HAMAP-Rule" id="MF_00651"/>
    </source>
</evidence>
<keyword evidence="3 5" id="KW-0540">Nuclease</keyword>
<dbReference type="GO" id="GO:0004518">
    <property type="term" value="F:nuclease activity"/>
    <property type="evidence" value="ECO:0007669"/>
    <property type="project" value="UniProtKB-KW"/>
</dbReference>
<dbReference type="InterPro" id="IPR006641">
    <property type="entry name" value="YqgF/RNaseH-like_dom"/>
</dbReference>
<sequence length="137" mass="14302">MRYLGIDYGTRTVGLALSDESGAFAFPQGTLPNDARLVGSVAALAREKGVQEIVVGDARSLGGAANPITAEVEEFAAALRAVTALPVTLASEAWSSMEAARYAPDNVKRDESAAAVILQRFLDIHRGGSAKAKEGLE</sequence>
<dbReference type="GO" id="GO:0005829">
    <property type="term" value="C:cytosol"/>
    <property type="evidence" value="ECO:0007669"/>
    <property type="project" value="TreeGrafter"/>
</dbReference>
<organism evidence="7 8">
    <name type="scientific">Candidatus Kaiserbacteria bacterium CG10_big_fil_rev_8_21_14_0_10_59_10</name>
    <dbReference type="NCBI Taxonomy" id="1974612"/>
    <lineage>
        <taxon>Bacteria</taxon>
        <taxon>Candidatus Kaiseribacteriota</taxon>
    </lineage>
</organism>
<dbReference type="InterPro" id="IPR037027">
    <property type="entry name" value="YqgF/RNaseH-like_dom_sf"/>
</dbReference>
<keyword evidence="2 5" id="KW-0690">Ribosome biogenesis</keyword>
<name>A0A2H0U7V9_9BACT</name>
<dbReference type="Proteomes" id="UP000231379">
    <property type="component" value="Unassembled WGS sequence"/>
</dbReference>
<accession>A0A2H0U7V9</accession>
<comment type="function">
    <text evidence="5">Could be a nuclease involved in processing of the 5'-end of pre-16S rRNA.</text>
</comment>
<dbReference type="PANTHER" id="PTHR33317:SF4">
    <property type="entry name" value="POLYNUCLEOTIDYL TRANSFERASE, RIBONUCLEASE H-LIKE SUPERFAMILY PROTEIN"/>
    <property type="match status" value="1"/>
</dbReference>
<evidence type="ECO:0000313" key="8">
    <source>
        <dbReference type="Proteomes" id="UP000231379"/>
    </source>
</evidence>
<dbReference type="EC" id="3.1.-.-" evidence="5"/>
<dbReference type="AlphaFoldDB" id="A0A2H0U7V9"/>
<evidence type="ECO:0000256" key="3">
    <source>
        <dbReference type="ARBA" id="ARBA00022722"/>
    </source>
</evidence>